<proteinExistence type="predicted"/>
<dbReference type="AlphaFoldDB" id="A0A0D6JCD9"/>
<evidence type="ECO:0000313" key="2">
    <source>
        <dbReference type="Proteomes" id="UP000033187"/>
    </source>
</evidence>
<accession>A0A0D6JCD9</accession>
<reference evidence="2" key="1">
    <citation type="submission" date="2015-02" db="EMBL/GenBank/DDBJ databases">
        <authorList>
            <person name="Chooi Y.-H."/>
        </authorList>
    </citation>
    <scope>NUCLEOTIDE SEQUENCE [LARGE SCALE GENOMIC DNA]</scope>
    <source>
        <strain evidence="2">strain Y</strain>
    </source>
</reference>
<dbReference type="EMBL" id="LN829119">
    <property type="protein sequence ID" value="CPR16801.1"/>
    <property type="molecule type" value="Genomic_DNA"/>
</dbReference>
<gene>
    <name evidence="1" type="ORF">YBN1229_v1_0970</name>
</gene>
<name>A0A0D6JCD9_9HYPH</name>
<dbReference type="KEGG" id="fiy:BN1229_v1_0970"/>
<evidence type="ECO:0000313" key="1">
    <source>
        <dbReference type="EMBL" id="CPR16801.1"/>
    </source>
</evidence>
<dbReference type="KEGG" id="fil:BN1229_v1_0966"/>
<keyword evidence="2" id="KW-1185">Reference proteome</keyword>
<sequence length="86" mass="8899">MTTTSSSHLAAVGAIHKAGLGRIGTSPGIVLHQKLQSAYNDIAVPSFILSGAPLPGSVAKKISPPTRRRAVLGPNVQDNALLRFCV</sequence>
<protein>
    <submittedName>
        <fullName evidence="1">Uncharacterized protein</fullName>
    </submittedName>
</protein>
<organism evidence="1 2">
    <name type="scientific">Candidatus Filomicrobium marinum</name>
    <dbReference type="NCBI Taxonomy" id="1608628"/>
    <lineage>
        <taxon>Bacteria</taxon>
        <taxon>Pseudomonadati</taxon>
        <taxon>Pseudomonadota</taxon>
        <taxon>Alphaproteobacteria</taxon>
        <taxon>Hyphomicrobiales</taxon>
        <taxon>Hyphomicrobiaceae</taxon>
        <taxon>Filomicrobium</taxon>
    </lineage>
</organism>
<dbReference type="Proteomes" id="UP000033187">
    <property type="component" value="Chromosome 1"/>
</dbReference>